<dbReference type="PANTHER" id="PTHR15549">
    <property type="entry name" value="PAIRED IMMUNOGLOBULIN-LIKE TYPE 2 RECEPTOR"/>
    <property type="match status" value="1"/>
</dbReference>
<evidence type="ECO:0000256" key="4">
    <source>
        <dbReference type="ARBA" id="ARBA00023136"/>
    </source>
</evidence>
<evidence type="ECO:0000256" key="5">
    <source>
        <dbReference type="SAM" id="MobiDB-lite"/>
    </source>
</evidence>
<evidence type="ECO:0000313" key="9">
    <source>
        <dbReference type="Proteomes" id="UP000799772"/>
    </source>
</evidence>
<dbReference type="InterPro" id="IPR021109">
    <property type="entry name" value="Peptidase_aspartic_dom_sf"/>
</dbReference>
<evidence type="ECO:0000256" key="6">
    <source>
        <dbReference type="SAM" id="Phobius"/>
    </source>
</evidence>
<dbReference type="PANTHER" id="PTHR15549:SF6">
    <property type="entry name" value="MID2 DOMAIN-CONTAINING PROTEIN"/>
    <property type="match status" value="1"/>
</dbReference>
<feature type="transmembrane region" description="Helical" evidence="6">
    <location>
        <begin position="491"/>
        <end position="515"/>
    </location>
</feature>
<evidence type="ECO:0008006" key="10">
    <source>
        <dbReference type="Google" id="ProtNLM"/>
    </source>
</evidence>
<proteinExistence type="predicted"/>
<keyword evidence="3 6" id="KW-1133">Transmembrane helix</keyword>
<evidence type="ECO:0000256" key="7">
    <source>
        <dbReference type="SAM" id="SignalP"/>
    </source>
</evidence>
<evidence type="ECO:0000256" key="3">
    <source>
        <dbReference type="ARBA" id="ARBA00022989"/>
    </source>
</evidence>
<gene>
    <name evidence="8" type="ORF">NA57DRAFT_48382</name>
</gene>
<keyword evidence="9" id="KW-1185">Reference proteome</keyword>
<sequence length="580" mass="61722">MWGLIFLSFVVAAVGKQNLAIQWSQRIYGPDGPWNAITVSVGGNESYYDISTAQTKVDLLPGGAWECLVLAPDVCDSYSDSQCGRGGFWTPAEDEFSYQIAIEAGWGDGTPYESGDNDPYIIQAISVYANNADGNFTTYNASLATIKNATIVNPDGSTRGPELGFFSLGNQQTHQTFTTAPNEPSVLTNIMIGGLYNNGDIPSYSFGLHSGSAALGYPGSLVLGGYDKSRMIGPITTFTHDAQYSLTLLDIGIGVETGASPFSFTDKSGLLTLNNSKTGQLNVGVDPQMPYFHLPDKTCQALAKVLPIEFDNTLKYYLWKTSDPSFQKIINSPAYLSLTFPPATGESDNVIIKVPFSLLNLTLDIGITDTPTPYFPCLDTSTSSNPGDYRLGRAFLQAAFFGANLRLNSAWIAQAPGPGTTKNGLGNADYEDLDDSDQFPDPTAIVSDTGAFNRSWTGYWTPLPVDSNGSSSADHSSSTGGSSGLSTGAKAGIGVGVAVGGILLIAAAVGAFLLARRRRNQRDSKSELADTGRHYDAKYAGAPVQPMQQSTPSELHAPELLSGPNQVHEMPAQSHHPVYG</sequence>
<evidence type="ECO:0000313" key="8">
    <source>
        <dbReference type="EMBL" id="KAF2093439.1"/>
    </source>
</evidence>
<feature type="region of interest" description="Disordered" evidence="5">
    <location>
        <begin position="544"/>
        <end position="580"/>
    </location>
</feature>
<reference evidence="8" key="1">
    <citation type="journal article" date="2020" name="Stud. Mycol.">
        <title>101 Dothideomycetes genomes: a test case for predicting lifestyles and emergence of pathogens.</title>
        <authorList>
            <person name="Haridas S."/>
            <person name="Albert R."/>
            <person name="Binder M."/>
            <person name="Bloem J."/>
            <person name="Labutti K."/>
            <person name="Salamov A."/>
            <person name="Andreopoulos B."/>
            <person name="Baker S."/>
            <person name="Barry K."/>
            <person name="Bills G."/>
            <person name="Bluhm B."/>
            <person name="Cannon C."/>
            <person name="Castanera R."/>
            <person name="Culley D."/>
            <person name="Daum C."/>
            <person name="Ezra D."/>
            <person name="Gonzalez J."/>
            <person name="Henrissat B."/>
            <person name="Kuo A."/>
            <person name="Liang C."/>
            <person name="Lipzen A."/>
            <person name="Lutzoni F."/>
            <person name="Magnuson J."/>
            <person name="Mondo S."/>
            <person name="Nolan M."/>
            <person name="Ohm R."/>
            <person name="Pangilinan J."/>
            <person name="Park H.-J."/>
            <person name="Ramirez L."/>
            <person name="Alfaro M."/>
            <person name="Sun H."/>
            <person name="Tritt A."/>
            <person name="Yoshinaga Y."/>
            <person name="Zwiers L.-H."/>
            <person name="Turgeon B."/>
            <person name="Goodwin S."/>
            <person name="Spatafora J."/>
            <person name="Crous P."/>
            <person name="Grigoriev I."/>
        </authorList>
    </citation>
    <scope>NUCLEOTIDE SEQUENCE</scope>
    <source>
        <strain evidence="8">CBS 133067</strain>
    </source>
</reference>
<dbReference type="InterPro" id="IPR051694">
    <property type="entry name" value="Immunoregulatory_rcpt-like"/>
</dbReference>
<dbReference type="EMBL" id="ML978138">
    <property type="protein sequence ID" value="KAF2093439.1"/>
    <property type="molecule type" value="Genomic_DNA"/>
</dbReference>
<accession>A0A9P4I6P8</accession>
<protein>
    <recommendedName>
        <fullName evidence="10">Peptidase A1 domain-containing protein</fullName>
    </recommendedName>
</protein>
<dbReference type="GO" id="GO:0016020">
    <property type="term" value="C:membrane"/>
    <property type="evidence" value="ECO:0007669"/>
    <property type="project" value="UniProtKB-SubCell"/>
</dbReference>
<dbReference type="Gene3D" id="2.40.70.10">
    <property type="entry name" value="Acid Proteases"/>
    <property type="match status" value="1"/>
</dbReference>
<feature type="chain" id="PRO_5040369778" description="Peptidase A1 domain-containing protein" evidence="7">
    <location>
        <begin position="16"/>
        <end position="580"/>
    </location>
</feature>
<keyword evidence="2 6" id="KW-0812">Transmembrane</keyword>
<dbReference type="AlphaFoldDB" id="A0A9P4I6P8"/>
<comment type="caution">
    <text evidence="8">The sequence shown here is derived from an EMBL/GenBank/DDBJ whole genome shotgun (WGS) entry which is preliminary data.</text>
</comment>
<dbReference type="Proteomes" id="UP000799772">
    <property type="component" value="Unassembled WGS sequence"/>
</dbReference>
<name>A0A9P4I6P8_9PEZI</name>
<evidence type="ECO:0000256" key="2">
    <source>
        <dbReference type="ARBA" id="ARBA00022692"/>
    </source>
</evidence>
<feature type="signal peptide" evidence="7">
    <location>
        <begin position="1"/>
        <end position="15"/>
    </location>
</feature>
<keyword evidence="4 6" id="KW-0472">Membrane</keyword>
<dbReference type="GO" id="GO:0071944">
    <property type="term" value="C:cell periphery"/>
    <property type="evidence" value="ECO:0007669"/>
    <property type="project" value="UniProtKB-ARBA"/>
</dbReference>
<keyword evidence="7" id="KW-0732">Signal</keyword>
<comment type="subcellular location">
    <subcellularLocation>
        <location evidence="1">Membrane</location>
        <topology evidence="1">Single-pass membrane protein</topology>
    </subcellularLocation>
</comment>
<dbReference type="OrthoDB" id="4074350at2759"/>
<organism evidence="8 9">
    <name type="scientific">Rhizodiscina lignyota</name>
    <dbReference type="NCBI Taxonomy" id="1504668"/>
    <lineage>
        <taxon>Eukaryota</taxon>
        <taxon>Fungi</taxon>
        <taxon>Dikarya</taxon>
        <taxon>Ascomycota</taxon>
        <taxon>Pezizomycotina</taxon>
        <taxon>Dothideomycetes</taxon>
        <taxon>Pleosporomycetidae</taxon>
        <taxon>Aulographales</taxon>
        <taxon>Rhizodiscinaceae</taxon>
        <taxon>Rhizodiscina</taxon>
    </lineage>
</organism>
<dbReference type="SUPFAM" id="SSF50630">
    <property type="entry name" value="Acid proteases"/>
    <property type="match status" value="1"/>
</dbReference>
<evidence type="ECO:0000256" key="1">
    <source>
        <dbReference type="ARBA" id="ARBA00004167"/>
    </source>
</evidence>